<dbReference type="Proteomes" id="UP000634136">
    <property type="component" value="Unassembled WGS sequence"/>
</dbReference>
<protein>
    <submittedName>
        <fullName evidence="1">Uncharacterized protein</fullName>
    </submittedName>
</protein>
<dbReference type="AlphaFoldDB" id="A0A835CEU2"/>
<keyword evidence="2" id="KW-1185">Reference proteome</keyword>
<organism evidence="1 2">
    <name type="scientific">Senna tora</name>
    <dbReference type="NCBI Taxonomy" id="362788"/>
    <lineage>
        <taxon>Eukaryota</taxon>
        <taxon>Viridiplantae</taxon>
        <taxon>Streptophyta</taxon>
        <taxon>Embryophyta</taxon>
        <taxon>Tracheophyta</taxon>
        <taxon>Spermatophyta</taxon>
        <taxon>Magnoliopsida</taxon>
        <taxon>eudicotyledons</taxon>
        <taxon>Gunneridae</taxon>
        <taxon>Pentapetalae</taxon>
        <taxon>rosids</taxon>
        <taxon>fabids</taxon>
        <taxon>Fabales</taxon>
        <taxon>Fabaceae</taxon>
        <taxon>Caesalpinioideae</taxon>
        <taxon>Cassia clade</taxon>
        <taxon>Senna</taxon>
    </lineage>
</organism>
<sequence>MEAGVKGLVVEGDVHIIFHMSTQLEQLSLYYAFNLQNNFGT</sequence>
<evidence type="ECO:0000313" key="1">
    <source>
        <dbReference type="EMBL" id="KAF7839534.1"/>
    </source>
</evidence>
<dbReference type="EMBL" id="JAAIUW010000003">
    <property type="protein sequence ID" value="KAF7839534.1"/>
    <property type="molecule type" value="Genomic_DNA"/>
</dbReference>
<comment type="caution">
    <text evidence="1">The sequence shown here is derived from an EMBL/GenBank/DDBJ whole genome shotgun (WGS) entry which is preliminary data.</text>
</comment>
<reference evidence="1" key="1">
    <citation type="submission" date="2020-09" db="EMBL/GenBank/DDBJ databases">
        <title>Genome-Enabled Discovery of Anthraquinone Biosynthesis in Senna tora.</title>
        <authorList>
            <person name="Kang S.-H."/>
            <person name="Pandey R.P."/>
            <person name="Lee C.-M."/>
            <person name="Sim J.-S."/>
            <person name="Jeong J.-T."/>
            <person name="Choi B.-S."/>
            <person name="Jung M."/>
            <person name="Ginzburg D."/>
            <person name="Zhao K."/>
            <person name="Won S.Y."/>
            <person name="Oh T.-J."/>
            <person name="Yu Y."/>
            <person name="Kim N.-H."/>
            <person name="Lee O.R."/>
            <person name="Lee T.-H."/>
            <person name="Bashyal P."/>
            <person name="Kim T.-S."/>
            <person name="Lee W.-H."/>
            <person name="Kawkins C."/>
            <person name="Kim C.-K."/>
            <person name="Kim J.S."/>
            <person name="Ahn B.O."/>
            <person name="Rhee S.Y."/>
            <person name="Sohng J.K."/>
        </authorList>
    </citation>
    <scope>NUCLEOTIDE SEQUENCE</scope>
    <source>
        <tissue evidence="1">Leaf</tissue>
    </source>
</reference>
<name>A0A835CEU2_9FABA</name>
<accession>A0A835CEU2</accession>
<gene>
    <name evidence="1" type="ORF">G2W53_008016</name>
</gene>
<evidence type="ECO:0000313" key="2">
    <source>
        <dbReference type="Proteomes" id="UP000634136"/>
    </source>
</evidence>
<proteinExistence type="predicted"/>